<sequence>MISINIKEMRKEKIYEGRVKMGHGGRGTIRLHNSNIGDQLYVIFPSYGKKEDKDGNLEIDEILRKTVELGKDGKNNIDFNREYRGRKCIIIKRESLIKLEFAKWKIIYDGIVKKSFNGQGLIRVKDMFLGERAFVVFGESLNDSNENIMVSVNEIRNKGIHPDNDHTSRVLLSKDYVNCKCLVVLQEA</sequence>
<name>D3E242_METRM</name>
<evidence type="ECO:0000313" key="1">
    <source>
        <dbReference type="EMBL" id="ADC46603.1"/>
    </source>
</evidence>
<dbReference type="EMBL" id="CP001719">
    <property type="protein sequence ID" value="ADC46603.1"/>
    <property type="molecule type" value="Genomic_DNA"/>
</dbReference>
<dbReference type="Proteomes" id="UP000008680">
    <property type="component" value="Chromosome"/>
</dbReference>
<evidence type="ECO:0000313" key="2">
    <source>
        <dbReference type="Proteomes" id="UP000008680"/>
    </source>
</evidence>
<dbReference type="STRING" id="634498.mru_0752"/>
<dbReference type="PATRIC" id="fig|634498.28.peg.754"/>
<protein>
    <submittedName>
        <fullName evidence="1">Uncharacterized protein</fullName>
    </submittedName>
</protein>
<keyword evidence="2" id="KW-1185">Reference proteome</keyword>
<organism evidence="1 2">
    <name type="scientific">Methanobrevibacter ruminantium (strain ATCC 35063 / DSM 1093 / JCM 13430 / OCM 146 / M1)</name>
    <name type="common">Methanobacterium ruminantium</name>
    <dbReference type="NCBI Taxonomy" id="634498"/>
    <lineage>
        <taxon>Archaea</taxon>
        <taxon>Methanobacteriati</taxon>
        <taxon>Methanobacteriota</taxon>
        <taxon>Methanomada group</taxon>
        <taxon>Methanobacteria</taxon>
        <taxon>Methanobacteriales</taxon>
        <taxon>Methanobacteriaceae</taxon>
        <taxon>Methanobrevibacter</taxon>
    </lineage>
</organism>
<dbReference type="AlphaFoldDB" id="D3E242"/>
<dbReference type="RefSeq" id="WP_012955554.1">
    <property type="nucleotide sequence ID" value="NC_013790.1"/>
</dbReference>
<accession>D3E242</accession>
<dbReference type="GeneID" id="8770400"/>
<reference evidence="1 2" key="1">
    <citation type="journal article" date="2010" name="PLoS ONE">
        <title>The genome sequence of the rumen methanogen Methanobrevibacter ruminantium reveals new possibilities for controlling ruminant methane emissions.</title>
        <authorList>
            <person name="Leahy S.C."/>
            <person name="Kelly W.J."/>
            <person name="Altermann E."/>
            <person name="Ronimus R.S."/>
            <person name="Yeoman C.J."/>
            <person name="Pacheco D.M."/>
            <person name="Li D."/>
            <person name="Kong Z."/>
            <person name="McTavish S."/>
            <person name="Sang C."/>
            <person name="Lambie S.C."/>
            <person name="Janssen P.H."/>
            <person name="Dey D."/>
            <person name="Attwood G.T."/>
        </authorList>
    </citation>
    <scope>NUCLEOTIDE SEQUENCE [LARGE SCALE GENOMIC DNA]</scope>
    <source>
        <strain evidence="2">ATCC 35063 / DSM 1093 / JCM 13430 / OCM 146 / M1</strain>
    </source>
</reference>
<gene>
    <name evidence="1" type="ordered locus">mru_0752</name>
</gene>
<proteinExistence type="predicted"/>
<dbReference type="HOGENOM" id="CLU_1438134_0_0_2"/>
<dbReference type="KEGG" id="mru:mru_0752"/>